<dbReference type="Pfam" id="PF01522">
    <property type="entry name" value="Polysacc_deac_1"/>
    <property type="match status" value="1"/>
</dbReference>
<dbReference type="GO" id="GO:0046872">
    <property type="term" value="F:metal ion binding"/>
    <property type="evidence" value="ECO:0007669"/>
    <property type="project" value="UniProtKB-KW"/>
</dbReference>
<dbReference type="InterPro" id="IPR011330">
    <property type="entry name" value="Glyco_hydro/deAcase_b/a-brl"/>
</dbReference>
<evidence type="ECO:0000256" key="2">
    <source>
        <dbReference type="ARBA" id="ARBA00022801"/>
    </source>
</evidence>
<dbReference type="Proteomes" id="UP000318582">
    <property type="component" value="Unassembled WGS sequence"/>
</dbReference>
<evidence type="ECO:0000256" key="4">
    <source>
        <dbReference type="SAM" id="SignalP"/>
    </source>
</evidence>
<keyword evidence="2" id="KW-0378">Hydrolase</keyword>
<dbReference type="EMBL" id="QEAQ01000054">
    <property type="protein sequence ID" value="TPX57312.1"/>
    <property type="molecule type" value="Genomic_DNA"/>
</dbReference>
<dbReference type="GO" id="GO:0009272">
    <property type="term" value="P:fungal-type cell wall biogenesis"/>
    <property type="evidence" value="ECO:0007669"/>
    <property type="project" value="UniProtKB-ARBA"/>
</dbReference>
<feature type="region of interest" description="Disordered" evidence="3">
    <location>
        <begin position="339"/>
        <end position="385"/>
    </location>
</feature>
<keyword evidence="4" id="KW-0732">Signal</keyword>
<proteinExistence type="predicted"/>
<feature type="signal peptide" evidence="4">
    <location>
        <begin position="1"/>
        <end position="17"/>
    </location>
</feature>
<dbReference type="GO" id="GO:0005975">
    <property type="term" value="P:carbohydrate metabolic process"/>
    <property type="evidence" value="ECO:0007669"/>
    <property type="project" value="InterPro"/>
</dbReference>
<gene>
    <name evidence="6" type="ORF">PhCBS80983_g03924</name>
</gene>
<keyword evidence="1" id="KW-0479">Metal-binding</keyword>
<dbReference type="GO" id="GO:0004099">
    <property type="term" value="F:chitin deacetylase activity"/>
    <property type="evidence" value="ECO:0007669"/>
    <property type="project" value="TreeGrafter"/>
</dbReference>
<name>A0A507E0S1_9FUNG</name>
<sequence>MYIKLLTLAALCSPTLAQLAPPSLPLIPPMPAAWPTTKGPNGVIPDAFLADPIVQTALAYVNAVVPAEYLAIPPSTYVAPCTVTYTADPVANCYWPAALCTRNVDTVAMKADVVTCPQPDTWGLTYDDGPSVNVVDGVNVNDTLALRRRLVAANNMKATFFVVGSNALRHPDELVAQKNEGHEIAMHTFTHSPATSLTTPQLVAELKYTEAIVYNATGLIPAMWRPPCGDIDDRVRAVASALGFTAVMWTTTPPRATRDASVREKSPAEAATILENVKTWFTTQPGFISLQHDIDAFTTGIAINILDAITAVGPAFPLKIQPIGTCSGKPVYKNAAGSTSAATSTTTDPASATPSATPTSDASTGSTNGVDAAPDSQKQSNTAATAPVSTSMAAIAVAAIAFAALW</sequence>
<dbReference type="InterPro" id="IPR050248">
    <property type="entry name" value="Polysacc_deacetylase_ArnD"/>
</dbReference>
<evidence type="ECO:0000313" key="6">
    <source>
        <dbReference type="EMBL" id="TPX57312.1"/>
    </source>
</evidence>
<evidence type="ECO:0000256" key="3">
    <source>
        <dbReference type="SAM" id="MobiDB-lite"/>
    </source>
</evidence>
<reference evidence="6 7" key="1">
    <citation type="journal article" date="2019" name="Sci. Rep.">
        <title>Comparative genomics of chytrid fungi reveal insights into the obligate biotrophic and pathogenic lifestyle of Synchytrium endobioticum.</title>
        <authorList>
            <person name="van de Vossenberg B.T.L.H."/>
            <person name="Warris S."/>
            <person name="Nguyen H.D.T."/>
            <person name="van Gent-Pelzer M.P.E."/>
            <person name="Joly D.L."/>
            <person name="van de Geest H.C."/>
            <person name="Bonants P.J.M."/>
            <person name="Smith D.S."/>
            <person name="Levesque C.A."/>
            <person name="van der Lee T.A.J."/>
        </authorList>
    </citation>
    <scope>NUCLEOTIDE SEQUENCE [LARGE SCALE GENOMIC DNA]</scope>
    <source>
        <strain evidence="6 7">CBS 809.83</strain>
    </source>
</reference>
<feature type="chain" id="PRO_5021501167" description="NodB homology domain-containing protein" evidence="4">
    <location>
        <begin position="18"/>
        <end position="406"/>
    </location>
</feature>
<evidence type="ECO:0000313" key="7">
    <source>
        <dbReference type="Proteomes" id="UP000318582"/>
    </source>
</evidence>
<dbReference type="AlphaFoldDB" id="A0A507E0S1"/>
<dbReference type="STRING" id="109895.A0A507E0S1"/>
<accession>A0A507E0S1</accession>
<feature type="compositionally biased region" description="Low complexity" evidence="3">
    <location>
        <begin position="339"/>
        <end position="367"/>
    </location>
</feature>
<organism evidence="6 7">
    <name type="scientific">Powellomyces hirtus</name>
    <dbReference type="NCBI Taxonomy" id="109895"/>
    <lineage>
        <taxon>Eukaryota</taxon>
        <taxon>Fungi</taxon>
        <taxon>Fungi incertae sedis</taxon>
        <taxon>Chytridiomycota</taxon>
        <taxon>Chytridiomycota incertae sedis</taxon>
        <taxon>Chytridiomycetes</taxon>
        <taxon>Spizellomycetales</taxon>
        <taxon>Powellomycetaceae</taxon>
        <taxon>Powellomyces</taxon>
    </lineage>
</organism>
<dbReference type="GO" id="GO:0016020">
    <property type="term" value="C:membrane"/>
    <property type="evidence" value="ECO:0007669"/>
    <property type="project" value="TreeGrafter"/>
</dbReference>
<feature type="domain" description="NodB homology" evidence="5">
    <location>
        <begin position="120"/>
        <end position="317"/>
    </location>
</feature>
<dbReference type="SUPFAM" id="SSF88713">
    <property type="entry name" value="Glycoside hydrolase/deacetylase"/>
    <property type="match status" value="1"/>
</dbReference>
<dbReference type="PANTHER" id="PTHR10587">
    <property type="entry name" value="GLYCOSYL TRANSFERASE-RELATED"/>
    <property type="match status" value="1"/>
</dbReference>
<feature type="compositionally biased region" description="Polar residues" evidence="3">
    <location>
        <begin position="376"/>
        <end position="385"/>
    </location>
</feature>
<evidence type="ECO:0000256" key="1">
    <source>
        <dbReference type="ARBA" id="ARBA00022723"/>
    </source>
</evidence>
<dbReference type="PROSITE" id="PS51677">
    <property type="entry name" value="NODB"/>
    <property type="match status" value="1"/>
</dbReference>
<dbReference type="PANTHER" id="PTHR10587:SF133">
    <property type="entry name" value="CHITIN DEACETYLASE 1-RELATED"/>
    <property type="match status" value="1"/>
</dbReference>
<keyword evidence="7" id="KW-1185">Reference proteome</keyword>
<comment type="caution">
    <text evidence="6">The sequence shown here is derived from an EMBL/GenBank/DDBJ whole genome shotgun (WGS) entry which is preliminary data.</text>
</comment>
<dbReference type="InterPro" id="IPR002509">
    <property type="entry name" value="NODB_dom"/>
</dbReference>
<dbReference type="Gene3D" id="3.20.20.370">
    <property type="entry name" value="Glycoside hydrolase/deacetylase"/>
    <property type="match status" value="1"/>
</dbReference>
<protein>
    <recommendedName>
        <fullName evidence="5">NodB homology domain-containing protein</fullName>
    </recommendedName>
</protein>
<evidence type="ECO:0000259" key="5">
    <source>
        <dbReference type="PROSITE" id="PS51677"/>
    </source>
</evidence>